<protein>
    <submittedName>
        <fullName evidence="1">Uncharacterized protein</fullName>
    </submittedName>
</protein>
<dbReference type="EMBL" id="GGEC01088437">
    <property type="protein sequence ID" value="MBX68921.1"/>
    <property type="molecule type" value="Transcribed_RNA"/>
</dbReference>
<evidence type="ECO:0000313" key="1">
    <source>
        <dbReference type="EMBL" id="MBX68921.1"/>
    </source>
</evidence>
<sequence>MIIGPFKLLQIVSKSRESLPLHFFLSWS</sequence>
<reference evidence="1" key="1">
    <citation type="submission" date="2018-02" db="EMBL/GenBank/DDBJ databases">
        <title>Rhizophora mucronata_Transcriptome.</title>
        <authorList>
            <person name="Meera S.P."/>
            <person name="Sreeshan A."/>
            <person name="Augustine A."/>
        </authorList>
    </citation>
    <scope>NUCLEOTIDE SEQUENCE</scope>
    <source>
        <tissue evidence="1">Leaf</tissue>
    </source>
</reference>
<name>A0A2P2QPU7_RHIMU</name>
<proteinExistence type="predicted"/>
<accession>A0A2P2QPU7</accession>
<dbReference type="AlphaFoldDB" id="A0A2P2QPU7"/>
<organism evidence="1">
    <name type="scientific">Rhizophora mucronata</name>
    <name type="common">Asiatic mangrove</name>
    <dbReference type="NCBI Taxonomy" id="61149"/>
    <lineage>
        <taxon>Eukaryota</taxon>
        <taxon>Viridiplantae</taxon>
        <taxon>Streptophyta</taxon>
        <taxon>Embryophyta</taxon>
        <taxon>Tracheophyta</taxon>
        <taxon>Spermatophyta</taxon>
        <taxon>Magnoliopsida</taxon>
        <taxon>eudicotyledons</taxon>
        <taxon>Gunneridae</taxon>
        <taxon>Pentapetalae</taxon>
        <taxon>rosids</taxon>
        <taxon>fabids</taxon>
        <taxon>Malpighiales</taxon>
        <taxon>Rhizophoraceae</taxon>
        <taxon>Rhizophora</taxon>
    </lineage>
</organism>